<name>A0AAV3F5S9_9FLAO</name>
<protein>
    <submittedName>
        <fullName evidence="1">Uncharacterized protein</fullName>
    </submittedName>
</protein>
<dbReference type="EMBL" id="AGEE01000007">
    <property type="protein sequence ID" value="EHO14176.1"/>
    <property type="molecule type" value="Genomic_DNA"/>
</dbReference>
<proteinExistence type="predicted"/>
<organism evidence="1 2">
    <name type="scientific">Myroides odoratimimus CIP 101113</name>
    <dbReference type="NCBI Taxonomy" id="883154"/>
    <lineage>
        <taxon>Bacteria</taxon>
        <taxon>Pseudomonadati</taxon>
        <taxon>Bacteroidota</taxon>
        <taxon>Flavobacteriia</taxon>
        <taxon>Flavobacteriales</taxon>
        <taxon>Flavobacteriaceae</taxon>
        <taxon>Myroides</taxon>
    </lineage>
</organism>
<evidence type="ECO:0000313" key="1">
    <source>
        <dbReference type="EMBL" id="EHO14176.1"/>
    </source>
</evidence>
<dbReference type="AlphaFoldDB" id="A0AAV3F5S9"/>
<dbReference type="Proteomes" id="UP000004834">
    <property type="component" value="Unassembled WGS sequence"/>
</dbReference>
<gene>
    <name evidence="1" type="ORF">HMPREF9715_00847</name>
</gene>
<sequence length="31" mass="3514">MSLRIGIEKKKNRSEGESACMLMLVIIGGYW</sequence>
<reference evidence="1 2" key="1">
    <citation type="submission" date="2011-11" db="EMBL/GenBank/DDBJ databases">
        <title>The Genome Sequence of Myroides odoratimimus CIP 101113.</title>
        <authorList>
            <person name="Earl A."/>
            <person name="Ward D."/>
            <person name="Feldgarden M."/>
            <person name="Gevers D."/>
            <person name="Huys G."/>
            <person name="Young S.K."/>
            <person name="Zeng Q."/>
            <person name="Gargeya S."/>
            <person name="Fitzgerald M."/>
            <person name="Haas B."/>
            <person name="Abouelleil A."/>
            <person name="Alvarado L."/>
            <person name="Arachchi H.M."/>
            <person name="Berlin A."/>
            <person name="Brown A."/>
            <person name="Chapman S.B."/>
            <person name="Chen Z."/>
            <person name="Dunbar C."/>
            <person name="Freedman E."/>
            <person name="Gearin G."/>
            <person name="Goldberg J."/>
            <person name="Griggs A."/>
            <person name="Gujja S."/>
            <person name="Heiman D."/>
            <person name="Howarth C."/>
            <person name="Larson L."/>
            <person name="Lui A."/>
            <person name="MacDonald P.J.P."/>
            <person name="Montmayeur A."/>
            <person name="Murphy C."/>
            <person name="Neiman D."/>
            <person name="Pearson M."/>
            <person name="Priest M."/>
            <person name="Roberts A."/>
            <person name="Saif S."/>
            <person name="Shea T."/>
            <person name="Shenoy N."/>
            <person name="Sisk P."/>
            <person name="Stolte C."/>
            <person name="Sykes S."/>
            <person name="Wortman J."/>
            <person name="Nusbaum C."/>
            <person name="Birren B."/>
        </authorList>
    </citation>
    <scope>NUCLEOTIDE SEQUENCE [LARGE SCALE GENOMIC DNA]</scope>
    <source>
        <strain evidence="1 2">CIP 101113</strain>
    </source>
</reference>
<accession>A0AAV3F5S9</accession>
<evidence type="ECO:0000313" key="2">
    <source>
        <dbReference type="Proteomes" id="UP000004834"/>
    </source>
</evidence>
<comment type="caution">
    <text evidence="1">The sequence shown here is derived from an EMBL/GenBank/DDBJ whole genome shotgun (WGS) entry which is preliminary data.</text>
</comment>